<dbReference type="InterPro" id="IPR029058">
    <property type="entry name" value="AB_hydrolase_fold"/>
</dbReference>
<feature type="compositionally biased region" description="Polar residues" evidence="1">
    <location>
        <begin position="175"/>
        <end position="186"/>
    </location>
</feature>
<feature type="region of interest" description="Disordered" evidence="1">
    <location>
        <begin position="493"/>
        <end position="523"/>
    </location>
</feature>
<feature type="region of interest" description="Disordered" evidence="1">
    <location>
        <begin position="239"/>
        <end position="300"/>
    </location>
</feature>
<dbReference type="Pfam" id="PF01738">
    <property type="entry name" value="DLH"/>
    <property type="match status" value="1"/>
</dbReference>
<organism evidence="3 4">
    <name type="scientific">Apophysomyces ossiformis</name>
    <dbReference type="NCBI Taxonomy" id="679940"/>
    <lineage>
        <taxon>Eukaryota</taxon>
        <taxon>Fungi</taxon>
        <taxon>Fungi incertae sedis</taxon>
        <taxon>Mucoromycota</taxon>
        <taxon>Mucoromycotina</taxon>
        <taxon>Mucoromycetes</taxon>
        <taxon>Mucorales</taxon>
        <taxon>Mucorineae</taxon>
        <taxon>Mucoraceae</taxon>
        <taxon>Apophysomyces</taxon>
    </lineage>
</organism>
<feature type="compositionally biased region" description="Basic and acidic residues" evidence="1">
    <location>
        <begin position="508"/>
        <end position="523"/>
    </location>
</feature>
<dbReference type="EMBL" id="JABAYA010000140">
    <property type="protein sequence ID" value="KAF7723772.1"/>
    <property type="molecule type" value="Genomic_DNA"/>
</dbReference>
<feature type="compositionally biased region" description="Polar residues" evidence="1">
    <location>
        <begin position="110"/>
        <end position="132"/>
    </location>
</feature>
<feature type="compositionally biased region" description="Basic and acidic residues" evidence="1">
    <location>
        <begin position="329"/>
        <end position="342"/>
    </location>
</feature>
<dbReference type="Proteomes" id="UP000605846">
    <property type="component" value="Unassembled WGS sequence"/>
</dbReference>
<feature type="region of interest" description="Disordered" evidence="1">
    <location>
        <begin position="584"/>
        <end position="620"/>
    </location>
</feature>
<evidence type="ECO:0000313" key="3">
    <source>
        <dbReference type="EMBL" id="KAF7723772.1"/>
    </source>
</evidence>
<keyword evidence="4" id="KW-1185">Reference proteome</keyword>
<comment type="caution">
    <text evidence="3">The sequence shown here is derived from an EMBL/GenBank/DDBJ whole genome shotgun (WGS) entry which is preliminary data.</text>
</comment>
<sequence>MSSIEQEGGSQWEFDAPKYWNFAKPDSEKRWNDSWFASRRADGPSFPKPNNIQEKEKYRSTNFHLPVYKFDMAVSNATIAKQQNQKPTPMEINYDKSNHFTVVYAENERQTSLNEQQGPNTLRDTSPKPSKLSQHEQDMQDVEERIIRKMSLEEDTNEPDMYRLSSEKNAKEDISQNNTRNINRTPRMSVDGKHRTTAISPSSLTKETVEEQQSERSATKEKITKVDVLARLMRNTVASAGKLRQNNGKPAVPTTSVSKHVVGEVNARAGNASRQRKPQMGKSTIPRASATSSVSIRKTSIPLNEKSKIIKKHSSAGHKASHLLTKSVERRPMRSIERHDNPSSHPSTAIAASRTVESAEPRAANAENRLAVSQHDVRQISEKSLSNLDKNDRLREAPSAPNMNVLNKDKSRLQNNDTEGIGTDRTRHPMTDWHTIEKEISESLVHADNPRLFTTSNSVQSRNRDGKSRLKSHALKLDRPFTAVSTVHNVSKQIPNKTLPQSQTIAQHSEKDDKDDNRDISSGDTRIHFDALLKRMEHIRSQLQKVVQHEVAHPLAPSRPVITASNISIEDKIKRAKDVIAESKRRSKRWYRAPKEDHPASSTAHHDGSQSKGTLLRSSNINSLDYKRTGTNAELFHRDKRKRPMVLQEWWGVNEQIKVHAQRIADNTGMHTVIPDLYKGKIGVTAEEASHLMSHLDWKEAVESLKQLANNLRQEKYTKIGAVGFCMGGALAIALSTAAAEANEPIQAAVACYGRPPADQFDVKKITNATAVQGHFGGKDTMAGFSDPAAADDLEAGLVNAKQVAIYRYPEQGHAFLNDEDWSISMRKELGFVDKDIDVKTAEQATRDLAWSRMYSFFAEHLL</sequence>
<accession>A0A8H7BJA3</accession>
<feature type="region of interest" description="Disordered" evidence="1">
    <location>
        <begin position="329"/>
        <end position="428"/>
    </location>
</feature>
<evidence type="ECO:0000259" key="2">
    <source>
        <dbReference type="Pfam" id="PF01738"/>
    </source>
</evidence>
<name>A0A8H7BJA3_9FUNG</name>
<dbReference type="InterPro" id="IPR051049">
    <property type="entry name" value="Dienelactone_hydrolase-like"/>
</dbReference>
<feature type="compositionally biased region" description="Polar residues" evidence="1">
    <location>
        <begin position="289"/>
        <end position="300"/>
    </location>
</feature>
<feature type="compositionally biased region" description="Polar residues" evidence="1">
    <location>
        <begin position="244"/>
        <end position="258"/>
    </location>
</feature>
<feature type="compositionally biased region" description="Polar residues" evidence="1">
    <location>
        <begin position="493"/>
        <end position="507"/>
    </location>
</feature>
<feature type="domain" description="Dienelactone hydrolase" evidence="2">
    <location>
        <begin position="645"/>
        <end position="861"/>
    </location>
</feature>
<gene>
    <name evidence="3" type="ORF">EC973_001685</name>
</gene>
<dbReference type="OrthoDB" id="17560at2759"/>
<feature type="compositionally biased region" description="Polar residues" evidence="1">
    <location>
        <begin position="197"/>
        <end position="206"/>
    </location>
</feature>
<protein>
    <recommendedName>
        <fullName evidence="2">Dienelactone hydrolase domain-containing protein</fullName>
    </recommendedName>
</protein>
<proteinExistence type="predicted"/>
<dbReference type="PANTHER" id="PTHR46623">
    <property type="entry name" value="CARBOXYMETHYLENEBUTENOLIDASE-RELATED"/>
    <property type="match status" value="1"/>
</dbReference>
<dbReference type="PANTHER" id="PTHR46623:SF6">
    <property type="entry name" value="ALPHA_BETA-HYDROLASES SUPERFAMILY PROTEIN"/>
    <property type="match status" value="1"/>
</dbReference>
<dbReference type="Gene3D" id="3.40.50.1820">
    <property type="entry name" value="alpha/beta hydrolase"/>
    <property type="match status" value="1"/>
</dbReference>
<feature type="region of interest" description="Disordered" evidence="1">
    <location>
        <begin position="166"/>
        <end position="222"/>
    </location>
</feature>
<feature type="region of interest" description="Disordered" evidence="1">
    <location>
        <begin position="110"/>
        <end position="140"/>
    </location>
</feature>
<dbReference type="AlphaFoldDB" id="A0A8H7BJA3"/>
<evidence type="ECO:0000313" key="4">
    <source>
        <dbReference type="Proteomes" id="UP000605846"/>
    </source>
</evidence>
<dbReference type="GO" id="GO:0016787">
    <property type="term" value="F:hydrolase activity"/>
    <property type="evidence" value="ECO:0007669"/>
    <property type="project" value="InterPro"/>
</dbReference>
<feature type="compositionally biased region" description="Polar residues" evidence="1">
    <location>
        <begin position="610"/>
        <end position="620"/>
    </location>
</feature>
<evidence type="ECO:0000256" key="1">
    <source>
        <dbReference type="SAM" id="MobiDB-lite"/>
    </source>
</evidence>
<feature type="compositionally biased region" description="Basic and acidic residues" evidence="1">
    <location>
        <begin position="207"/>
        <end position="222"/>
    </location>
</feature>
<feature type="compositionally biased region" description="Basic and acidic residues" evidence="1">
    <location>
        <begin position="593"/>
        <end position="609"/>
    </location>
</feature>
<reference evidence="3" key="1">
    <citation type="submission" date="2020-01" db="EMBL/GenBank/DDBJ databases">
        <title>Genome Sequencing of Three Apophysomyces-Like Fungal Strains Confirms a Novel Fungal Genus in the Mucoromycota with divergent Burkholderia-like Endosymbiotic Bacteria.</title>
        <authorList>
            <person name="Stajich J.E."/>
            <person name="Macias A.M."/>
            <person name="Carter-House D."/>
            <person name="Lovett B."/>
            <person name="Kasson L.R."/>
            <person name="Berry K."/>
            <person name="Grigoriev I."/>
            <person name="Chang Y."/>
            <person name="Spatafora J."/>
            <person name="Kasson M.T."/>
        </authorList>
    </citation>
    <scope>NUCLEOTIDE SEQUENCE</scope>
    <source>
        <strain evidence="3">NRRL A-21654</strain>
    </source>
</reference>
<dbReference type="SUPFAM" id="SSF53474">
    <property type="entry name" value="alpha/beta-Hydrolases"/>
    <property type="match status" value="1"/>
</dbReference>
<dbReference type="InterPro" id="IPR002925">
    <property type="entry name" value="Dienelactn_hydro"/>
</dbReference>